<evidence type="ECO:0000256" key="7">
    <source>
        <dbReference type="ARBA" id="ARBA00023136"/>
    </source>
</evidence>
<evidence type="ECO:0000313" key="9">
    <source>
        <dbReference type="Proteomes" id="UP000078582"/>
    </source>
</evidence>
<evidence type="ECO:0000313" key="8">
    <source>
        <dbReference type="EMBL" id="ANK62696.1"/>
    </source>
</evidence>
<dbReference type="EMBL" id="CP014873">
    <property type="protein sequence ID" value="ANK62696.1"/>
    <property type="molecule type" value="Genomic_DNA"/>
</dbReference>
<dbReference type="Proteomes" id="UP000078582">
    <property type="component" value="Chromosome"/>
</dbReference>
<dbReference type="KEGG" id="lbt:AYR52_02880"/>
<evidence type="ECO:0000256" key="2">
    <source>
        <dbReference type="ARBA" id="ARBA00010735"/>
    </source>
</evidence>
<dbReference type="RefSeq" id="WP_068223594.1">
    <property type="nucleotide sequence ID" value="NZ_CP014623.1"/>
</dbReference>
<evidence type="ECO:0000256" key="4">
    <source>
        <dbReference type="ARBA" id="ARBA00022475"/>
    </source>
</evidence>
<evidence type="ECO:0000256" key="3">
    <source>
        <dbReference type="ARBA" id="ARBA00022448"/>
    </source>
</evidence>
<evidence type="ECO:0000256" key="1">
    <source>
        <dbReference type="ARBA" id="ARBA00004651"/>
    </source>
</evidence>
<keyword evidence="6" id="KW-1133">Transmembrane helix</keyword>
<dbReference type="GO" id="GO:0005886">
    <property type="term" value="C:plasma membrane"/>
    <property type="evidence" value="ECO:0007669"/>
    <property type="project" value="UniProtKB-SubCell"/>
</dbReference>
<dbReference type="PANTHER" id="PTHR34979">
    <property type="entry name" value="INNER MEMBRANE PROTEIN YGAZ"/>
    <property type="match status" value="1"/>
</dbReference>
<dbReference type="OrthoDB" id="3177005at2"/>
<comment type="similarity">
    <text evidence="2">Belongs to the AzlC family.</text>
</comment>
<keyword evidence="4" id="KW-1003">Cell membrane</keyword>
<proteinExistence type="inferred from homology"/>
<gene>
    <name evidence="8" type="ORF">AYR53_08000</name>
</gene>
<dbReference type="PANTHER" id="PTHR34979:SF1">
    <property type="entry name" value="INNER MEMBRANE PROTEIN YGAZ"/>
    <property type="match status" value="1"/>
</dbReference>
<keyword evidence="3" id="KW-0813">Transport</keyword>
<dbReference type="STRING" id="375175.AYR53_08000"/>
<dbReference type="InterPro" id="IPR011606">
    <property type="entry name" value="Brnchd-chn_aa_trnsp_permease"/>
</dbReference>
<comment type="subcellular location">
    <subcellularLocation>
        <location evidence="1">Cell membrane</location>
        <topology evidence="1">Multi-pass membrane protein</topology>
    </subcellularLocation>
</comment>
<organism evidence="8 9">
    <name type="scientific">Loigolactobacillus backii</name>
    <dbReference type="NCBI Taxonomy" id="375175"/>
    <lineage>
        <taxon>Bacteria</taxon>
        <taxon>Bacillati</taxon>
        <taxon>Bacillota</taxon>
        <taxon>Bacilli</taxon>
        <taxon>Lactobacillales</taxon>
        <taxon>Lactobacillaceae</taxon>
        <taxon>Loigolactobacillus</taxon>
    </lineage>
</organism>
<evidence type="ECO:0000256" key="6">
    <source>
        <dbReference type="ARBA" id="ARBA00022989"/>
    </source>
</evidence>
<evidence type="ECO:0000256" key="5">
    <source>
        <dbReference type="ARBA" id="ARBA00022692"/>
    </source>
</evidence>
<name>A0A192H401_9LACO</name>
<dbReference type="AlphaFoldDB" id="A0A192H401"/>
<protein>
    <submittedName>
        <fullName evidence="8">Azaleucine resistance protein AzlC</fullName>
    </submittedName>
</protein>
<dbReference type="GeneID" id="42982196"/>
<reference evidence="8 9" key="1">
    <citation type="submission" date="2016-03" db="EMBL/GenBank/DDBJ databases">
        <title>Pediococcus and Lactobacillus from brewery environment - whole genome sequencing and assembly.</title>
        <authorList>
            <person name="Behr J."/>
            <person name="Geissler A.J."/>
            <person name="Vogel R.F."/>
        </authorList>
    </citation>
    <scope>NUCLEOTIDE SEQUENCE [LARGE SCALE GENOMIC DNA]</scope>
    <source>
        <strain evidence="8 9">TMW 1.1989</strain>
    </source>
</reference>
<keyword evidence="7" id="KW-0472">Membrane</keyword>
<keyword evidence="9" id="KW-1185">Reference proteome</keyword>
<accession>A0A192H401</accession>
<dbReference type="GO" id="GO:1903785">
    <property type="term" value="P:L-valine transmembrane transport"/>
    <property type="evidence" value="ECO:0007669"/>
    <property type="project" value="TreeGrafter"/>
</dbReference>
<keyword evidence="5" id="KW-0812">Transmembrane</keyword>
<sequence>MNSELSVKSGLHDVIPTTFGYIGVGLAFGIVSRTSHLSLLAILLMSLVVYAGSAQFVITSMLLAGSPISAIIFSTFLVNARMILMSTTIAQYFRRYSSLANIGVGSLLTDETFALGMNKLNYTDHQLNLRWFNTTNIVAYLVWAAASITGALIGNLVTDPKKLGLDFALVAMFIGLLYLQLISDRSKKLLTQLTVVIFVVVALYILLIFMSANAALLVATLLGCIFGVVIER</sequence>
<dbReference type="Pfam" id="PF03591">
    <property type="entry name" value="AzlC"/>
    <property type="match status" value="1"/>
</dbReference>